<protein>
    <recommendedName>
        <fullName evidence="4">DUF4200 domain-containing protein</fullName>
    </recommendedName>
</protein>
<dbReference type="PANTHER" id="PTHR21683:SF3">
    <property type="entry name" value="CILIA AND FLAGELLA ASSOCIATED PROTEIN 100"/>
    <property type="match status" value="1"/>
</dbReference>
<dbReference type="GO" id="GO:0005856">
    <property type="term" value="C:cytoskeleton"/>
    <property type="evidence" value="ECO:0007669"/>
    <property type="project" value="UniProtKB-ARBA"/>
</dbReference>
<reference evidence="5 6" key="1">
    <citation type="submission" date="2024-09" db="EMBL/GenBank/DDBJ databases">
        <title>A chromosome-level genome assembly of Gray's grenadier anchovy, Coilia grayii.</title>
        <authorList>
            <person name="Fu Z."/>
        </authorList>
    </citation>
    <scope>NUCLEOTIDE SEQUENCE [LARGE SCALE GENOMIC DNA]</scope>
    <source>
        <strain evidence="5">G4</strain>
        <tissue evidence="5">Muscle</tissue>
    </source>
</reference>
<evidence type="ECO:0000256" key="2">
    <source>
        <dbReference type="SAM" id="Coils"/>
    </source>
</evidence>
<evidence type="ECO:0000313" key="6">
    <source>
        <dbReference type="Proteomes" id="UP001591681"/>
    </source>
</evidence>
<feature type="region of interest" description="Disordered" evidence="3">
    <location>
        <begin position="485"/>
        <end position="508"/>
    </location>
</feature>
<dbReference type="EMBL" id="JBHFQA010000001">
    <property type="protein sequence ID" value="KAL2103886.1"/>
    <property type="molecule type" value="Genomic_DNA"/>
</dbReference>
<evidence type="ECO:0000256" key="3">
    <source>
        <dbReference type="SAM" id="MobiDB-lite"/>
    </source>
</evidence>
<dbReference type="Proteomes" id="UP001591681">
    <property type="component" value="Unassembled WGS sequence"/>
</dbReference>
<feature type="compositionally biased region" description="Basic and acidic residues" evidence="3">
    <location>
        <begin position="499"/>
        <end position="508"/>
    </location>
</feature>
<sequence length="520" mass="61490">MFSLVTCAGVTESKAFLQSNPFTLPEEDVFQLRNKQNRAKIQERKHQKQMKVHEKSTYLGKLQGKRTEFRRQLRKWENEADTSTSHPSLKTDPCWRKAAIHEQTDKDSIHAYMKKKRDMFFLEYSLAVKQEVITNLTEIAKAEENRLDRALQYLDEDAAMFDEFLKENDKSSVQAIKIAEQETKGKLEKMSEIKKITGKIVAVKSDISKFEDILKEYTNYNDFLLKLSPPEWREKQQWRREMADKIREEQKQQEAKGVQEQTAVAPSKRNIHPHYISLVNQPLVLHYLDPQLYFTDPQQLLDLLTELEKQNLNLIQNSQDTEEALEEFRITMINTRKKMSKETEQLAQHVEIISRAIDRERERAAELELKARLFSFGEYRADHQDRMLESLGKKVAEVYQGCVGETEANLTTLQMLTSIEGRLEELLENLELVPREQMLTVERVREKERRIRSREEKVRLQKKQQEERLRKALERAQADIRRPMGRKLMPRSQPPMQESHSHVVDEDNDVEKEKHQYFFT</sequence>
<name>A0ABD1KXJ7_9TELE</name>
<dbReference type="InterPro" id="IPR025252">
    <property type="entry name" value="DUF4200"/>
</dbReference>
<feature type="coiled-coil region" evidence="2">
    <location>
        <begin position="444"/>
        <end position="482"/>
    </location>
</feature>
<dbReference type="Pfam" id="PF13863">
    <property type="entry name" value="DUF4200"/>
    <property type="match status" value="1"/>
</dbReference>
<dbReference type="AlphaFoldDB" id="A0ABD1KXJ7"/>
<proteinExistence type="predicted"/>
<feature type="domain" description="DUF4200" evidence="4">
    <location>
        <begin position="112"/>
        <end position="229"/>
    </location>
</feature>
<evidence type="ECO:0000313" key="5">
    <source>
        <dbReference type="EMBL" id="KAL2103886.1"/>
    </source>
</evidence>
<dbReference type="PANTHER" id="PTHR21683">
    <property type="entry name" value="COILED-COIL DOMAIN-CONTAINING PROTEIN 42 LIKE-2-LIKE-RELATED"/>
    <property type="match status" value="1"/>
</dbReference>
<gene>
    <name evidence="5" type="ORF">ACEWY4_000754</name>
</gene>
<organism evidence="5 6">
    <name type="scientific">Coilia grayii</name>
    <name type="common">Gray's grenadier anchovy</name>
    <dbReference type="NCBI Taxonomy" id="363190"/>
    <lineage>
        <taxon>Eukaryota</taxon>
        <taxon>Metazoa</taxon>
        <taxon>Chordata</taxon>
        <taxon>Craniata</taxon>
        <taxon>Vertebrata</taxon>
        <taxon>Euteleostomi</taxon>
        <taxon>Actinopterygii</taxon>
        <taxon>Neopterygii</taxon>
        <taxon>Teleostei</taxon>
        <taxon>Clupei</taxon>
        <taxon>Clupeiformes</taxon>
        <taxon>Clupeoidei</taxon>
        <taxon>Engraulidae</taxon>
        <taxon>Coilinae</taxon>
        <taxon>Coilia</taxon>
    </lineage>
</organism>
<keyword evidence="6" id="KW-1185">Reference proteome</keyword>
<accession>A0ABD1KXJ7</accession>
<evidence type="ECO:0000256" key="1">
    <source>
        <dbReference type="ARBA" id="ARBA00023054"/>
    </source>
</evidence>
<comment type="caution">
    <text evidence="5">The sequence shown here is derived from an EMBL/GenBank/DDBJ whole genome shotgun (WGS) entry which is preliminary data.</text>
</comment>
<keyword evidence="1 2" id="KW-0175">Coiled coil</keyword>
<dbReference type="InterPro" id="IPR051147">
    <property type="entry name" value="CFAP_domain-containing"/>
</dbReference>
<evidence type="ECO:0000259" key="4">
    <source>
        <dbReference type="Pfam" id="PF13863"/>
    </source>
</evidence>